<dbReference type="Proteomes" id="UP000193411">
    <property type="component" value="Unassembled WGS sequence"/>
</dbReference>
<proteinExistence type="predicted"/>
<dbReference type="InterPro" id="IPR013087">
    <property type="entry name" value="Znf_C2H2_type"/>
</dbReference>
<gene>
    <name evidence="2" type="ORF">BCR44DRAFT_46798</name>
</gene>
<evidence type="ECO:0000313" key="3">
    <source>
        <dbReference type="Proteomes" id="UP000193411"/>
    </source>
</evidence>
<accession>A0A1Y2I0X3</accession>
<comment type="caution">
    <text evidence="2">The sequence shown here is derived from an EMBL/GenBank/DDBJ whole genome shotgun (WGS) entry which is preliminary data.</text>
</comment>
<name>A0A1Y2I0X3_9FUNG</name>
<dbReference type="EMBL" id="MCFL01000006">
    <property type="protein sequence ID" value="ORZ39042.1"/>
    <property type="molecule type" value="Genomic_DNA"/>
</dbReference>
<evidence type="ECO:0000259" key="1">
    <source>
        <dbReference type="PROSITE" id="PS00028"/>
    </source>
</evidence>
<protein>
    <recommendedName>
        <fullName evidence="1">C2H2-type domain-containing protein</fullName>
    </recommendedName>
</protein>
<evidence type="ECO:0000313" key="2">
    <source>
        <dbReference type="EMBL" id="ORZ39042.1"/>
    </source>
</evidence>
<reference evidence="2 3" key="1">
    <citation type="submission" date="2016-07" db="EMBL/GenBank/DDBJ databases">
        <title>Pervasive Adenine N6-methylation of Active Genes in Fungi.</title>
        <authorList>
            <consortium name="DOE Joint Genome Institute"/>
            <person name="Mondo S.J."/>
            <person name="Dannebaum R.O."/>
            <person name="Kuo R.C."/>
            <person name="Labutti K."/>
            <person name="Haridas S."/>
            <person name="Kuo A."/>
            <person name="Salamov A."/>
            <person name="Ahrendt S.R."/>
            <person name="Lipzen A."/>
            <person name="Sullivan W."/>
            <person name="Andreopoulos W.B."/>
            <person name="Clum A."/>
            <person name="Lindquist E."/>
            <person name="Daum C."/>
            <person name="Ramamoorthy G.K."/>
            <person name="Gryganskyi A."/>
            <person name="Culley D."/>
            <person name="Magnuson J.K."/>
            <person name="James T.Y."/>
            <person name="O'Malley M.A."/>
            <person name="Stajich J.E."/>
            <person name="Spatafora J.W."/>
            <person name="Visel A."/>
            <person name="Grigoriev I.V."/>
        </authorList>
    </citation>
    <scope>NUCLEOTIDE SEQUENCE [LARGE SCALE GENOMIC DNA]</scope>
    <source>
        <strain evidence="2 3">PL171</strain>
    </source>
</reference>
<organism evidence="2 3">
    <name type="scientific">Catenaria anguillulae PL171</name>
    <dbReference type="NCBI Taxonomy" id="765915"/>
    <lineage>
        <taxon>Eukaryota</taxon>
        <taxon>Fungi</taxon>
        <taxon>Fungi incertae sedis</taxon>
        <taxon>Blastocladiomycota</taxon>
        <taxon>Blastocladiomycetes</taxon>
        <taxon>Blastocladiales</taxon>
        <taxon>Catenariaceae</taxon>
        <taxon>Catenaria</taxon>
    </lineage>
</organism>
<keyword evidence="3" id="KW-1185">Reference proteome</keyword>
<dbReference type="OrthoDB" id="5574325at2759"/>
<dbReference type="PROSITE" id="PS00028">
    <property type="entry name" value="ZINC_FINGER_C2H2_1"/>
    <property type="match status" value="1"/>
</dbReference>
<dbReference type="AlphaFoldDB" id="A0A1Y2I0X3"/>
<sequence length="311" mass="33176">MPAATDPISQLEQEFTSNFKCCGVQLQDLHSLLEHFETAHQPQSMTLDLEFPSLSCPASPLELEFSAAHAQATTATALEECLTCSDTGASPAAAVGNIMSNVQIRPPSPPASPGSLEPRDLVVMPSEFAKWRDIGKLDVPSRTFRPPTPVSDHDHLSDMEPDHVCDVQPSPLNAYAHEALVAPPFPAANATETSMCPLPTPTAEEDLVSKPITKPSHSLPPGVLPIFSPSSAPSFRVDMSSEAGIKCKTASSPVTADSTSSASESSAKTYCPVVGCPKKYSSASGLRYHLQHAHEGLAQAFLTKRRKYAPY</sequence>
<feature type="domain" description="C2H2-type" evidence="1">
    <location>
        <begin position="271"/>
        <end position="294"/>
    </location>
</feature>
<dbReference type="STRING" id="765915.A0A1Y2I0X3"/>